<accession>A0A382RMM1</accession>
<dbReference type="AlphaFoldDB" id="A0A382RMM1"/>
<name>A0A382RMM1_9ZZZZ</name>
<evidence type="ECO:0000256" key="1">
    <source>
        <dbReference type="SAM" id="MobiDB-lite"/>
    </source>
</evidence>
<dbReference type="EMBL" id="UINC01122699">
    <property type="protein sequence ID" value="SVC98670.1"/>
    <property type="molecule type" value="Genomic_DNA"/>
</dbReference>
<protein>
    <submittedName>
        <fullName evidence="2">Uncharacterized protein</fullName>
    </submittedName>
</protein>
<feature type="region of interest" description="Disordered" evidence="1">
    <location>
        <begin position="1"/>
        <end position="56"/>
    </location>
</feature>
<organism evidence="2">
    <name type="scientific">marine metagenome</name>
    <dbReference type="NCBI Taxonomy" id="408172"/>
    <lineage>
        <taxon>unclassified sequences</taxon>
        <taxon>metagenomes</taxon>
        <taxon>ecological metagenomes</taxon>
    </lineage>
</organism>
<feature type="compositionally biased region" description="Acidic residues" evidence="1">
    <location>
        <begin position="33"/>
        <end position="43"/>
    </location>
</feature>
<gene>
    <name evidence="2" type="ORF">METZ01_LOCUS351524</name>
</gene>
<feature type="compositionally biased region" description="Basic and acidic residues" evidence="1">
    <location>
        <begin position="1"/>
        <end position="32"/>
    </location>
</feature>
<reference evidence="2" key="1">
    <citation type="submission" date="2018-05" db="EMBL/GenBank/DDBJ databases">
        <authorList>
            <person name="Lanie J.A."/>
            <person name="Ng W.-L."/>
            <person name="Kazmierczak K.M."/>
            <person name="Andrzejewski T.M."/>
            <person name="Davidsen T.M."/>
            <person name="Wayne K.J."/>
            <person name="Tettelin H."/>
            <person name="Glass J.I."/>
            <person name="Rusch D."/>
            <person name="Podicherti R."/>
            <person name="Tsui H.-C.T."/>
            <person name="Winkler M.E."/>
        </authorList>
    </citation>
    <scope>NUCLEOTIDE SEQUENCE</scope>
</reference>
<sequence length="56" mass="6208">MKNDRTVESSFERVAPRDQLRVSLGKERRGDLELDGAEGEDPPSAEVEVATAYQSD</sequence>
<proteinExistence type="predicted"/>
<evidence type="ECO:0000313" key="2">
    <source>
        <dbReference type="EMBL" id="SVC98670.1"/>
    </source>
</evidence>